<organism evidence="1 2">
    <name type="scientific">Phocaeicola coprophilus</name>
    <dbReference type="NCBI Taxonomy" id="387090"/>
    <lineage>
        <taxon>Bacteria</taxon>
        <taxon>Pseudomonadati</taxon>
        <taxon>Bacteroidota</taxon>
        <taxon>Bacteroidia</taxon>
        <taxon>Bacteroidales</taxon>
        <taxon>Bacteroidaceae</taxon>
        <taxon>Phocaeicola</taxon>
    </lineage>
</organism>
<dbReference type="GeneID" id="78403454"/>
<accession>A0A413SVT7</accession>
<comment type="caution">
    <text evidence="1">The sequence shown here is derived from an EMBL/GenBank/DDBJ whole genome shotgun (WGS) entry which is preliminary data.</text>
</comment>
<reference evidence="1 2" key="1">
    <citation type="submission" date="2018-08" db="EMBL/GenBank/DDBJ databases">
        <title>A genome reference for cultivated species of the human gut microbiota.</title>
        <authorList>
            <person name="Zou Y."/>
            <person name="Xue W."/>
            <person name="Luo G."/>
        </authorList>
    </citation>
    <scope>NUCLEOTIDE SEQUENCE [LARGE SCALE GENOMIC DNA]</scope>
    <source>
        <strain evidence="1 2">AM42-38</strain>
    </source>
</reference>
<dbReference type="EMBL" id="QSFT01000042">
    <property type="protein sequence ID" value="RHA73194.1"/>
    <property type="molecule type" value="Genomic_DNA"/>
</dbReference>
<name>A0A413SVT7_9BACT</name>
<gene>
    <name evidence="1" type="ORF">DW921_13860</name>
</gene>
<protein>
    <recommendedName>
        <fullName evidence="3">Porin</fullName>
    </recommendedName>
</protein>
<evidence type="ECO:0008006" key="3">
    <source>
        <dbReference type="Google" id="ProtNLM"/>
    </source>
</evidence>
<dbReference type="RefSeq" id="WP_008144524.1">
    <property type="nucleotide sequence ID" value="NZ_CABJGD010000042.1"/>
</dbReference>
<dbReference type="Proteomes" id="UP000283855">
    <property type="component" value="Unassembled WGS sequence"/>
</dbReference>
<sequence>MKKKYLLLAALVGMSAGAMAQKKGFSYKFYGQVRADLFYNTRTNSETVDGLFYMYPLDKLPDADGNDLNDQGNGNLYALYSRVGVDVAGPMLGKARTSAKVEVDFRGSGTSYSLFRLRHAYFNLDWGTSALLVGQTWHPLYGDVAPEILNLNMGAPFQPFSRAPQVRYRFTRKHFQLTASAIWQSQYLSVGPASDKAGEASTSKSQNFIKNSCVPEFYVGMDYRRPELIAGAGVHVSSIRPRTKSVVGSDTYKVDERVTGVSAEAHLKFTHERFLLSAKSVLGTNLTQTSTVGGYGITSVDPRTGEQTYTPLRTSATWLNVAYGKTWRPALFFGYLKSLGASTEVSDVLGTGTNLDQLLNATAELTYNRSNWKLGAEYSLCNAWYGDEFSAKAKALSSHTVMNHRVVMTAIYQF</sequence>
<evidence type="ECO:0000313" key="1">
    <source>
        <dbReference type="EMBL" id="RHA73194.1"/>
    </source>
</evidence>
<dbReference type="InterPro" id="IPR045748">
    <property type="entry name" value="DcaP"/>
</dbReference>
<dbReference type="Pfam" id="PF19577">
    <property type="entry name" value="DcaP"/>
    <property type="match status" value="1"/>
</dbReference>
<dbReference type="SUPFAM" id="SSF56935">
    <property type="entry name" value="Porins"/>
    <property type="match status" value="1"/>
</dbReference>
<proteinExistence type="predicted"/>
<dbReference type="AlphaFoldDB" id="A0A413SVT7"/>
<evidence type="ECO:0000313" key="2">
    <source>
        <dbReference type="Proteomes" id="UP000283855"/>
    </source>
</evidence>